<name>A0ABR3GK45_9PEZI</name>
<feature type="transmembrane region" description="Helical" evidence="6">
    <location>
        <begin position="290"/>
        <end position="310"/>
    </location>
</feature>
<feature type="transmembrane region" description="Helical" evidence="6">
    <location>
        <begin position="263"/>
        <end position="283"/>
    </location>
</feature>
<evidence type="ECO:0000313" key="8">
    <source>
        <dbReference type="Proteomes" id="UP001447188"/>
    </source>
</evidence>
<evidence type="ECO:0000256" key="3">
    <source>
        <dbReference type="ARBA" id="ARBA00022692"/>
    </source>
</evidence>
<evidence type="ECO:0000313" key="7">
    <source>
        <dbReference type="EMBL" id="KAL0636228.1"/>
    </source>
</evidence>
<dbReference type="Proteomes" id="UP001447188">
    <property type="component" value="Unassembled WGS sequence"/>
</dbReference>
<dbReference type="PANTHER" id="PTHR30618:SF2">
    <property type="entry name" value="ALLANTOIN PERMEASE-RELATED"/>
    <property type="match status" value="1"/>
</dbReference>
<feature type="transmembrane region" description="Helical" evidence="6">
    <location>
        <begin position="371"/>
        <end position="389"/>
    </location>
</feature>
<feature type="transmembrane region" description="Helical" evidence="6">
    <location>
        <begin position="395"/>
        <end position="419"/>
    </location>
</feature>
<gene>
    <name evidence="7" type="primary">fur4</name>
    <name evidence="7" type="ORF">Q9L58_004789</name>
</gene>
<feature type="transmembrane region" description="Helical" evidence="6">
    <location>
        <begin position="198"/>
        <end position="216"/>
    </location>
</feature>
<dbReference type="InterPro" id="IPR001248">
    <property type="entry name" value="Pur-cyt_permease"/>
</dbReference>
<feature type="transmembrane region" description="Helical" evidence="6">
    <location>
        <begin position="330"/>
        <end position="350"/>
    </location>
</feature>
<feature type="transmembrane region" description="Helical" evidence="6">
    <location>
        <begin position="223"/>
        <end position="243"/>
    </location>
</feature>
<proteinExistence type="inferred from homology"/>
<dbReference type="Gene3D" id="1.10.4160.10">
    <property type="entry name" value="Hydantoin permease"/>
    <property type="match status" value="1"/>
</dbReference>
<feature type="transmembrane region" description="Helical" evidence="6">
    <location>
        <begin position="440"/>
        <end position="466"/>
    </location>
</feature>
<comment type="similarity">
    <text evidence="2">Belongs to the purine-cytosine permease (2.A.39) family.</text>
</comment>
<dbReference type="CDD" id="cd11482">
    <property type="entry name" value="SLC-NCS1sbd_NRT1-like"/>
    <property type="match status" value="1"/>
</dbReference>
<comment type="caution">
    <text evidence="7">The sequence shown here is derived from an EMBL/GenBank/DDBJ whole genome shotgun (WGS) entry which is preliminary data.</text>
</comment>
<reference evidence="7 8" key="1">
    <citation type="submission" date="2024-02" db="EMBL/GenBank/DDBJ databases">
        <title>Discinaceae phylogenomics.</title>
        <authorList>
            <person name="Dirks A.C."/>
            <person name="James T.Y."/>
        </authorList>
    </citation>
    <scope>NUCLEOTIDE SEQUENCE [LARGE SCALE GENOMIC DNA]</scope>
    <source>
        <strain evidence="7 8">ACD0624</strain>
    </source>
</reference>
<evidence type="ECO:0000256" key="5">
    <source>
        <dbReference type="ARBA" id="ARBA00023136"/>
    </source>
</evidence>
<feature type="transmembrane region" description="Helical" evidence="6">
    <location>
        <begin position="478"/>
        <end position="498"/>
    </location>
</feature>
<organism evidence="7 8">
    <name type="scientific">Discina gigas</name>
    <dbReference type="NCBI Taxonomy" id="1032678"/>
    <lineage>
        <taxon>Eukaryota</taxon>
        <taxon>Fungi</taxon>
        <taxon>Dikarya</taxon>
        <taxon>Ascomycota</taxon>
        <taxon>Pezizomycotina</taxon>
        <taxon>Pezizomycetes</taxon>
        <taxon>Pezizales</taxon>
        <taxon>Discinaceae</taxon>
        <taxon>Discina</taxon>
    </lineage>
</organism>
<accession>A0ABR3GK45</accession>
<protein>
    <submittedName>
        <fullName evidence="7">Uracil permease</fullName>
    </submittedName>
</protein>
<feature type="transmembrane region" description="Helical" evidence="6">
    <location>
        <begin position="155"/>
        <end position="178"/>
    </location>
</feature>
<dbReference type="Pfam" id="PF02133">
    <property type="entry name" value="Transp_cyt_pur"/>
    <property type="match status" value="1"/>
</dbReference>
<keyword evidence="8" id="KW-1185">Reference proteome</keyword>
<evidence type="ECO:0000256" key="2">
    <source>
        <dbReference type="ARBA" id="ARBA00008974"/>
    </source>
</evidence>
<evidence type="ECO:0000256" key="6">
    <source>
        <dbReference type="SAM" id="Phobius"/>
    </source>
</evidence>
<dbReference type="InterPro" id="IPR045225">
    <property type="entry name" value="Uracil/uridine/allantoin_perm"/>
</dbReference>
<dbReference type="PANTHER" id="PTHR30618">
    <property type="entry name" value="NCS1 FAMILY PURINE/PYRIMIDINE TRANSPORTER"/>
    <property type="match status" value="1"/>
</dbReference>
<keyword evidence="4 6" id="KW-1133">Transmembrane helix</keyword>
<dbReference type="EMBL" id="JBBBZM010000054">
    <property type="protein sequence ID" value="KAL0636228.1"/>
    <property type="molecule type" value="Genomic_DNA"/>
</dbReference>
<evidence type="ECO:0000256" key="1">
    <source>
        <dbReference type="ARBA" id="ARBA00004141"/>
    </source>
</evidence>
<keyword evidence="3 6" id="KW-0812">Transmembrane</keyword>
<comment type="subcellular location">
    <subcellularLocation>
        <location evidence="1">Membrane</location>
        <topology evidence="1">Multi-pass membrane protein</topology>
    </subcellularLocation>
</comment>
<evidence type="ECO:0000256" key="4">
    <source>
        <dbReference type="ARBA" id="ARBA00022989"/>
    </source>
</evidence>
<feature type="transmembrane region" description="Helical" evidence="6">
    <location>
        <begin position="72"/>
        <end position="96"/>
    </location>
</feature>
<feature type="transmembrane region" description="Helical" evidence="6">
    <location>
        <begin position="103"/>
        <end position="122"/>
    </location>
</feature>
<sequence length="552" mass="60616">MNHWPASSSSAAPEDEPLLAKRRMKTLSIRKHLAKLETSHEPGLTNAQLMLRNDDLKPVEPARRTWGPWNFVGFWIADSFNINTWMISSSMIIAGLSWWQSWLCVWIGYFFAASFICATGRIGATYHIGFPVIARSSFGIWGSLWPVFNRAGMACVWYGVQTWIGGSCVYLMITSIWSSFENVPNTLPDSAGTNTRDFVAFLIFWLVSLPAIWFPVHQIRHLFTVKAFIVPVAGFAFFGWSVHKAGGLGPIIHQPNSVHGSKLAWAFISGVMSSIANFSTLIVNACSFALTSFVGIIVSSSSMVIYKEAIWNPMDLLKRFMVEGGAGNRAGVFFIATAFALAQLGTNIAANSVSAGSDTTALLPRFINIRRGGYLCAIIGLVMCPWNLLSTSNNFTLYLSSYSVFLSSIAGVMICDYYWVRKGYLETQNLYSALKTGPYYYTYGVHFRAYIAYIAGILINVVGFAGAIGRDVPIGATYIYNVNFFAGFIVSSGTYYLLCKVFPIPACADTWTEVGDEFVEGTPTAYCDSVSCEEEGGSKAAEASITDRYGGA</sequence>
<keyword evidence="5 6" id="KW-0472">Membrane</keyword>